<evidence type="ECO:0000313" key="9">
    <source>
        <dbReference type="Proteomes" id="UP000192920"/>
    </source>
</evidence>
<dbReference type="InterPro" id="IPR009009">
    <property type="entry name" value="RlpA-like_DPBB"/>
</dbReference>
<dbReference type="RefSeq" id="WP_085274580.1">
    <property type="nucleotide sequence ID" value="NZ_FXAG01000001.1"/>
</dbReference>
<dbReference type="PROSITE" id="PS51724">
    <property type="entry name" value="SPOR"/>
    <property type="match status" value="1"/>
</dbReference>
<feature type="chain" id="PRO_5013414166" description="Endolytic peptidoglycan transglycosylase RlpA" evidence="6">
    <location>
        <begin position="27"/>
        <end position="291"/>
    </location>
</feature>
<dbReference type="EMBL" id="FXAG01000001">
    <property type="protein sequence ID" value="SME93710.1"/>
    <property type="molecule type" value="Genomic_DNA"/>
</dbReference>
<dbReference type="GO" id="GO:0008932">
    <property type="term" value="F:lytic endotransglycosylase activity"/>
    <property type="evidence" value="ECO:0007669"/>
    <property type="project" value="UniProtKB-UniRule"/>
</dbReference>
<dbReference type="FunFam" id="2.40.40.10:FF:000003">
    <property type="entry name" value="Endolytic peptidoglycan transglycosylase RlpA"/>
    <property type="match status" value="1"/>
</dbReference>
<evidence type="ECO:0000256" key="5">
    <source>
        <dbReference type="RuleBase" id="RU003495"/>
    </source>
</evidence>
<evidence type="ECO:0000256" key="2">
    <source>
        <dbReference type="ARBA" id="ARBA00023239"/>
    </source>
</evidence>
<evidence type="ECO:0000259" key="7">
    <source>
        <dbReference type="PROSITE" id="PS51724"/>
    </source>
</evidence>
<dbReference type="CDD" id="cd22268">
    <property type="entry name" value="DPBB_RlpA-like"/>
    <property type="match status" value="1"/>
</dbReference>
<dbReference type="HAMAP" id="MF_02071">
    <property type="entry name" value="RlpA"/>
    <property type="match status" value="1"/>
</dbReference>
<keyword evidence="4" id="KW-1003">Cell membrane</keyword>
<comment type="subcellular location">
    <subcellularLocation>
        <location evidence="4">Cell membrane</location>
        <topology evidence="4">Lipid-anchor</topology>
    </subcellularLocation>
</comment>
<dbReference type="InterPro" id="IPR007730">
    <property type="entry name" value="SPOR-like_dom"/>
</dbReference>
<dbReference type="PANTHER" id="PTHR34183:SF1">
    <property type="entry name" value="ENDOLYTIC PEPTIDOGLYCAN TRANSGLYCOSYLASE RLPA"/>
    <property type="match status" value="1"/>
</dbReference>
<dbReference type="InterPro" id="IPR036908">
    <property type="entry name" value="RlpA-like_sf"/>
</dbReference>
<dbReference type="AlphaFoldDB" id="A0A1Y6BAU5"/>
<proteinExistence type="inferred from homology"/>
<dbReference type="Gene3D" id="2.40.40.10">
    <property type="entry name" value="RlpA-like domain"/>
    <property type="match status" value="1"/>
</dbReference>
<dbReference type="Gene3D" id="3.30.70.1070">
    <property type="entry name" value="Sporulation related repeat"/>
    <property type="match status" value="1"/>
</dbReference>
<comment type="function">
    <text evidence="4">Lytic transglycosylase with a strong preference for naked glycan strands that lack stem peptides.</text>
</comment>
<feature type="signal peptide" evidence="6">
    <location>
        <begin position="1"/>
        <end position="26"/>
    </location>
</feature>
<keyword evidence="4 8" id="KW-0449">Lipoprotein</keyword>
<evidence type="ECO:0000256" key="1">
    <source>
        <dbReference type="ARBA" id="ARBA00022729"/>
    </source>
</evidence>
<dbReference type="GO" id="GO:0042834">
    <property type="term" value="F:peptidoglycan binding"/>
    <property type="evidence" value="ECO:0007669"/>
    <property type="project" value="InterPro"/>
</dbReference>
<dbReference type="Pfam" id="PF05036">
    <property type="entry name" value="SPOR"/>
    <property type="match status" value="1"/>
</dbReference>
<comment type="similarity">
    <text evidence="4 5">Belongs to the RlpA family.</text>
</comment>
<keyword evidence="2 4" id="KW-0456">Lyase</keyword>
<dbReference type="PANTHER" id="PTHR34183">
    <property type="entry name" value="ENDOLYTIC PEPTIDOGLYCAN TRANSGLYCOSYLASE RLPA"/>
    <property type="match status" value="1"/>
</dbReference>
<dbReference type="Proteomes" id="UP000192920">
    <property type="component" value="Unassembled WGS sequence"/>
</dbReference>
<reference evidence="9" key="1">
    <citation type="submission" date="2017-04" db="EMBL/GenBank/DDBJ databases">
        <authorList>
            <person name="Varghese N."/>
            <person name="Submissions S."/>
        </authorList>
    </citation>
    <scope>NUCLEOTIDE SEQUENCE [LARGE SCALE GENOMIC DNA]</scope>
    <source>
        <strain evidence="9">DSM 22618</strain>
    </source>
</reference>
<keyword evidence="9" id="KW-1185">Reference proteome</keyword>
<feature type="domain" description="SPOR" evidence="7">
    <location>
        <begin position="213"/>
        <end position="291"/>
    </location>
</feature>
<keyword evidence="4" id="KW-0564">Palmitate</keyword>
<keyword evidence="1 6" id="KW-0732">Signal</keyword>
<accession>A0A1Y6BAU5</accession>
<evidence type="ECO:0000256" key="4">
    <source>
        <dbReference type="HAMAP-Rule" id="MF_02071"/>
    </source>
</evidence>
<dbReference type="InterPro" id="IPR034718">
    <property type="entry name" value="RlpA"/>
</dbReference>
<keyword evidence="4" id="KW-0472">Membrane</keyword>
<dbReference type="SUPFAM" id="SSF110997">
    <property type="entry name" value="Sporulation related repeat"/>
    <property type="match status" value="1"/>
</dbReference>
<name>A0A1Y6BAU5_9NEIS</name>
<dbReference type="NCBIfam" id="TIGR00413">
    <property type="entry name" value="rlpA"/>
    <property type="match status" value="1"/>
</dbReference>
<keyword evidence="3 4" id="KW-0961">Cell wall biogenesis/degradation</keyword>
<evidence type="ECO:0000313" key="8">
    <source>
        <dbReference type="EMBL" id="SME93710.1"/>
    </source>
</evidence>
<evidence type="ECO:0000256" key="3">
    <source>
        <dbReference type="ARBA" id="ARBA00023316"/>
    </source>
</evidence>
<gene>
    <name evidence="4" type="primary">rlpA</name>
    <name evidence="8" type="ORF">SAMN02745746_00191</name>
</gene>
<dbReference type="InterPro" id="IPR012997">
    <property type="entry name" value="RplA"/>
</dbReference>
<organism evidence="8 9">
    <name type="scientific">Pseudogulbenkiania subflava DSM 22618</name>
    <dbReference type="NCBI Taxonomy" id="1123014"/>
    <lineage>
        <taxon>Bacteria</taxon>
        <taxon>Pseudomonadati</taxon>
        <taxon>Pseudomonadota</taxon>
        <taxon>Betaproteobacteria</taxon>
        <taxon>Neisseriales</taxon>
        <taxon>Chromobacteriaceae</taxon>
        <taxon>Pseudogulbenkiania</taxon>
    </lineage>
</organism>
<dbReference type="GO" id="GO:0005886">
    <property type="term" value="C:plasma membrane"/>
    <property type="evidence" value="ECO:0007669"/>
    <property type="project" value="UniProtKB-SubCell"/>
</dbReference>
<dbReference type="EC" id="4.2.2.-" evidence="4"/>
<dbReference type="GO" id="GO:0071555">
    <property type="term" value="P:cell wall organization"/>
    <property type="evidence" value="ECO:0007669"/>
    <property type="project" value="UniProtKB-KW"/>
</dbReference>
<dbReference type="SUPFAM" id="SSF50685">
    <property type="entry name" value="Barwin-like endoglucanases"/>
    <property type="match status" value="1"/>
</dbReference>
<dbReference type="Pfam" id="PF03330">
    <property type="entry name" value="DPBB_1"/>
    <property type="match status" value="1"/>
</dbReference>
<protein>
    <recommendedName>
        <fullName evidence="4">Endolytic peptidoglycan transglycosylase RlpA</fullName>
        <ecNumber evidence="4">4.2.2.-</ecNumber>
    </recommendedName>
</protein>
<evidence type="ECO:0000256" key="6">
    <source>
        <dbReference type="SAM" id="SignalP"/>
    </source>
</evidence>
<dbReference type="PROSITE" id="PS51257">
    <property type="entry name" value="PROKAR_LIPOPROTEIN"/>
    <property type="match status" value="1"/>
</dbReference>
<dbReference type="STRING" id="1123014.SAMN02745746_00191"/>
<sequence length="291" mass="31679">MKPVFRWLWLVFISLALVACSTVRNASATSQQASIRSTKKPLASNTGKYFQQDGPADRIPANLALVPDAVPQDEPLIKAANLPYSALGMSFHPDTSDKPYEAQGRASWYGKQFHGRHTTSGEPYDMYAMTAAHPTLPIPSYARVTNLKNGKAVIVRINDRGPFHRGRLMDLSYAAAYKLGFVHQGSAPIKVERVWPDGNDDTAAATAPSRALKASGDDSYLKLGSYSRLAQAEARMSKIEKELDAKNDAKLGIVNRNGRYTVQLGPFRSQKAARTVAEALNVESTVISGGI</sequence>
<dbReference type="InterPro" id="IPR036680">
    <property type="entry name" value="SPOR-like_sf"/>
</dbReference>
<dbReference type="GO" id="GO:0000270">
    <property type="term" value="P:peptidoglycan metabolic process"/>
    <property type="evidence" value="ECO:0007669"/>
    <property type="project" value="UniProtKB-UniRule"/>
</dbReference>